<dbReference type="AlphaFoldDB" id="A0A511M7N0"/>
<name>A0A511M7N0_9NOCA</name>
<proteinExistence type="predicted"/>
<dbReference type="OrthoDB" id="3429377at2"/>
<gene>
    <name evidence="1" type="ORF">NN4_11730</name>
</gene>
<dbReference type="RefSeq" id="WP_147128894.1">
    <property type="nucleotide sequence ID" value="NZ_BJXA01000004.1"/>
</dbReference>
<comment type="caution">
    <text evidence="1">The sequence shown here is derived from an EMBL/GenBank/DDBJ whole genome shotgun (WGS) entry which is preliminary data.</text>
</comment>
<sequence>MTDAGRVVQLAIVGQQVADVIVGFTATIRLGSPNGFELQIEGDVTFGTHAGNRRQATAGEYADISSELESLVGSTVTRADASEVEGLSLGFDSGATIHVPVHDRYESWGVAGLDHSRVICLPGGEFAIWSARKSK</sequence>
<evidence type="ECO:0000313" key="2">
    <source>
        <dbReference type="Proteomes" id="UP000321424"/>
    </source>
</evidence>
<organism evidence="1 2">
    <name type="scientific">Nocardia ninae NBRC 108245</name>
    <dbReference type="NCBI Taxonomy" id="1210091"/>
    <lineage>
        <taxon>Bacteria</taxon>
        <taxon>Bacillati</taxon>
        <taxon>Actinomycetota</taxon>
        <taxon>Actinomycetes</taxon>
        <taxon>Mycobacteriales</taxon>
        <taxon>Nocardiaceae</taxon>
        <taxon>Nocardia</taxon>
    </lineage>
</organism>
<dbReference type="Pfam" id="PF19686">
    <property type="entry name" value="DUF6188"/>
    <property type="match status" value="1"/>
</dbReference>
<accession>A0A511M7N0</accession>
<dbReference type="EMBL" id="BJXA01000004">
    <property type="protein sequence ID" value="GEM36654.1"/>
    <property type="molecule type" value="Genomic_DNA"/>
</dbReference>
<dbReference type="InterPro" id="IPR046179">
    <property type="entry name" value="DUF6188"/>
</dbReference>
<evidence type="ECO:0000313" key="1">
    <source>
        <dbReference type="EMBL" id="GEM36654.1"/>
    </source>
</evidence>
<dbReference type="Proteomes" id="UP000321424">
    <property type="component" value="Unassembled WGS sequence"/>
</dbReference>
<reference evidence="1 2" key="1">
    <citation type="submission" date="2019-07" db="EMBL/GenBank/DDBJ databases">
        <title>Whole genome shotgun sequence of Nocardia ninae NBRC 108245.</title>
        <authorList>
            <person name="Hosoyama A."/>
            <person name="Uohara A."/>
            <person name="Ohji S."/>
            <person name="Ichikawa N."/>
        </authorList>
    </citation>
    <scope>NUCLEOTIDE SEQUENCE [LARGE SCALE GENOMIC DNA]</scope>
    <source>
        <strain evidence="1 2">NBRC 108245</strain>
    </source>
</reference>
<keyword evidence="2" id="KW-1185">Reference proteome</keyword>
<protein>
    <submittedName>
        <fullName evidence="1">Uncharacterized protein</fullName>
    </submittedName>
</protein>